<organism evidence="2 3">
    <name type="scientific">Georgenia halotolerans</name>
    <dbReference type="NCBI Taxonomy" id="3028317"/>
    <lineage>
        <taxon>Bacteria</taxon>
        <taxon>Bacillati</taxon>
        <taxon>Actinomycetota</taxon>
        <taxon>Actinomycetes</taxon>
        <taxon>Micrococcales</taxon>
        <taxon>Bogoriellaceae</taxon>
        <taxon>Georgenia</taxon>
    </lineage>
</organism>
<dbReference type="EMBL" id="JARACI010000940">
    <property type="protein sequence ID" value="MDD9206643.1"/>
    <property type="molecule type" value="Genomic_DNA"/>
</dbReference>
<comment type="caution">
    <text evidence="2">The sequence shown here is derived from an EMBL/GenBank/DDBJ whole genome shotgun (WGS) entry which is preliminary data.</text>
</comment>
<name>A0ABT5TX60_9MICO</name>
<evidence type="ECO:0000313" key="2">
    <source>
        <dbReference type="EMBL" id="MDD9206643.1"/>
    </source>
</evidence>
<dbReference type="InterPro" id="IPR028087">
    <property type="entry name" value="Tad_N"/>
</dbReference>
<reference evidence="2" key="1">
    <citation type="submission" date="2023-02" db="EMBL/GenBank/DDBJ databases">
        <title>Georgenia sp.10Sc9-8, isolated from a soil sample collected from the Taklamakan desert.</title>
        <authorList>
            <person name="Liu S."/>
        </authorList>
    </citation>
    <scope>NUCLEOTIDE SEQUENCE</scope>
    <source>
        <strain evidence="2">10Sc9-8</strain>
    </source>
</reference>
<evidence type="ECO:0000313" key="3">
    <source>
        <dbReference type="Proteomes" id="UP001165561"/>
    </source>
</evidence>
<dbReference type="Pfam" id="PF13400">
    <property type="entry name" value="Tad"/>
    <property type="match status" value="1"/>
</dbReference>
<evidence type="ECO:0000259" key="1">
    <source>
        <dbReference type="Pfam" id="PF13400"/>
    </source>
</evidence>
<feature type="domain" description="Putative Flp pilus-assembly TadG-like N-terminal" evidence="1">
    <location>
        <begin position="2"/>
        <end position="42"/>
    </location>
</feature>
<protein>
    <submittedName>
        <fullName evidence="2">Pilus assembly protein TadG-related protein</fullName>
    </submittedName>
</protein>
<feature type="non-terminal residue" evidence="2">
    <location>
        <position position="155"/>
    </location>
</feature>
<dbReference type="Proteomes" id="UP001165561">
    <property type="component" value="Unassembled WGS sequence"/>
</dbReference>
<sequence length="155" mass="16005">MAVVTALFMIPLIGLAAIAIDVAAIYADKQQLQTGADAAALAIAQDCAGPGCGDAAGTARELVLANQNDEQAREPEVEITADRVRVVAAGDREHWFAPVLGFDQSTVTADATVGWGAPTGGTSMLPLALSYCEWWNQTDGGTPSGVTVRTIYLAG</sequence>
<proteinExistence type="predicted"/>
<accession>A0ABT5TX60</accession>
<gene>
    <name evidence="2" type="ORF">PU560_09225</name>
</gene>
<keyword evidence="3" id="KW-1185">Reference proteome</keyword>